<evidence type="ECO:0000256" key="9">
    <source>
        <dbReference type="ARBA" id="ARBA00022805"/>
    </source>
</evidence>
<dbReference type="GO" id="GO:0046930">
    <property type="term" value="C:pore complex"/>
    <property type="evidence" value="ECO:0007669"/>
    <property type="project" value="UniProtKB-KW"/>
</dbReference>
<keyword evidence="7" id="KW-0934">Plastid</keyword>
<dbReference type="InterPro" id="IPR034575">
    <property type="entry name" value="OEP21"/>
</dbReference>
<comment type="similarity">
    <text evidence="3">Belongs to the plastid outer envelope porin OEP21 (TC 1.B.29) family.</text>
</comment>
<keyword evidence="4" id="KW-0813">Transport</keyword>
<sequence length="170" mass="19501">MQSSLRFDTGDSSSKTLKLRAKERIHLASDILLQGYAELDTYHGAPSSLGVMIRNFFPKTFASIGVGVNCGKKKTLAYNVRAKKEFMMSASEQLRFKVKGECNANQEFTKYEAKGAAELTWYKLDFQTDQDLRFRVGCEIGQKVPYFQICDNYWTFNIDMNGGWNVRYRL</sequence>
<reference evidence="15" key="1">
    <citation type="journal article" date="2016" name="Nature">
        <title>The genome of the seagrass Zostera marina reveals angiosperm adaptation to the sea.</title>
        <authorList>
            <person name="Olsen J.L."/>
            <person name="Rouze P."/>
            <person name="Verhelst B."/>
            <person name="Lin Y.-C."/>
            <person name="Bayer T."/>
            <person name="Collen J."/>
            <person name="Dattolo E."/>
            <person name="De Paoli E."/>
            <person name="Dittami S."/>
            <person name="Maumus F."/>
            <person name="Michel G."/>
            <person name="Kersting A."/>
            <person name="Lauritano C."/>
            <person name="Lohaus R."/>
            <person name="Toepel M."/>
            <person name="Tonon T."/>
            <person name="Vanneste K."/>
            <person name="Amirebrahimi M."/>
            <person name="Brakel J."/>
            <person name="Bostroem C."/>
            <person name="Chovatia M."/>
            <person name="Grimwood J."/>
            <person name="Jenkins J.W."/>
            <person name="Jueterbock A."/>
            <person name="Mraz A."/>
            <person name="Stam W.T."/>
            <person name="Tice H."/>
            <person name="Bornberg-Bauer E."/>
            <person name="Green P.J."/>
            <person name="Pearson G.A."/>
            <person name="Procaccini G."/>
            <person name="Duarte C.M."/>
            <person name="Schmutz J."/>
            <person name="Reusch T.B.H."/>
            <person name="Van de Peer Y."/>
        </authorList>
    </citation>
    <scope>NUCLEOTIDE SEQUENCE [LARGE SCALE GENOMIC DNA]</scope>
    <source>
        <strain evidence="15">cv. Finnish</strain>
    </source>
</reference>
<keyword evidence="11" id="KW-0626">Porin</keyword>
<evidence type="ECO:0000256" key="4">
    <source>
        <dbReference type="ARBA" id="ARBA00022448"/>
    </source>
</evidence>
<dbReference type="STRING" id="29655.A0A0K9PFP3"/>
<evidence type="ECO:0000256" key="2">
    <source>
        <dbReference type="ARBA" id="ARBA00004441"/>
    </source>
</evidence>
<evidence type="ECO:0000256" key="11">
    <source>
        <dbReference type="ARBA" id="ARBA00023114"/>
    </source>
</evidence>
<keyword evidence="10" id="KW-0406">Ion transport</keyword>
<keyword evidence="15" id="KW-1185">Reference proteome</keyword>
<dbReference type="GO" id="GO:0008308">
    <property type="term" value="F:voltage-gated monoatomic anion channel activity"/>
    <property type="evidence" value="ECO:0007669"/>
    <property type="project" value="InterPro"/>
</dbReference>
<evidence type="ECO:0000256" key="10">
    <source>
        <dbReference type="ARBA" id="ARBA00023065"/>
    </source>
</evidence>
<dbReference type="GO" id="GO:0044070">
    <property type="term" value="P:regulation of monoatomic anion transport"/>
    <property type="evidence" value="ECO:0007669"/>
    <property type="project" value="InterPro"/>
</dbReference>
<organism evidence="14 15">
    <name type="scientific">Zostera marina</name>
    <name type="common">Eelgrass</name>
    <dbReference type="NCBI Taxonomy" id="29655"/>
    <lineage>
        <taxon>Eukaryota</taxon>
        <taxon>Viridiplantae</taxon>
        <taxon>Streptophyta</taxon>
        <taxon>Embryophyta</taxon>
        <taxon>Tracheophyta</taxon>
        <taxon>Spermatophyta</taxon>
        <taxon>Magnoliopsida</taxon>
        <taxon>Liliopsida</taxon>
        <taxon>Zosteraceae</taxon>
        <taxon>Zostera</taxon>
    </lineage>
</organism>
<keyword evidence="12" id="KW-0472">Membrane</keyword>
<evidence type="ECO:0000256" key="7">
    <source>
        <dbReference type="ARBA" id="ARBA00022640"/>
    </source>
</evidence>
<comment type="subcellular location">
    <subcellularLocation>
        <location evidence="1">Plastid</location>
        <location evidence="1">Chloroplast outer membrane</location>
        <topology evidence="1">Multi-pass membrane protein</topology>
    </subcellularLocation>
    <subcellularLocation>
        <location evidence="2">Plastid</location>
        <location evidence="2">Etioplast membrane</location>
        <topology evidence="2">Multi-pass membrane protein</topology>
    </subcellularLocation>
</comment>
<evidence type="ECO:0000313" key="14">
    <source>
        <dbReference type="EMBL" id="KMZ67766.1"/>
    </source>
</evidence>
<evidence type="ECO:0000256" key="5">
    <source>
        <dbReference type="ARBA" id="ARBA00022452"/>
    </source>
</evidence>
<evidence type="ECO:0000256" key="8">
    <source>
        <dbReference type="ARBA" id="ARBA00022692"/>
    </source>
</evidence>
<keyword evidence="5" id="KW-1134">Transmembrane beta strand</keyword>
<evidence type="ECO:0000313" key="15">
    <source>
        <dbReference type="Proteomes" id="UP000036987"/>
    </source>
</evidence>
<comment type="caution">
    <text evidence="14">The sequence shown here is derived from an EMBL/GenBank/DDBJ whole genome shotgun (WGS) entry which is preliminary data.</text>
</comment>
<evidence type="ECO:0000256" key="6">
    <source>
        <dbReference type="ARBA" id="ARBA00022528"/>
    </source>
</evidence>
<proteinExistence type="inferred from homology"/>
<dbReference type="PANTHER" id="PTHR35993:SF1">
    <property type="entry name" value="OUTER ENVELOPE PORE PROTEIN 21B, CHLOROPLASTIC"/>
    <property type="match status" value="1"/>
</dbReference>
<dbReference type="GO" id="GO:0015288">
    <property type="term" value="F:porin activity"/>
    <property type="evidence" value="ECO:0007669"/>
    <property type="project" value="UniProtKB-KW"/>
</dbReference>
<dbReference type="Proteomes" id="UP000036987">
    <property type="component" value="Unassembled WGS sequence"/>
</dbReference>
<comment type="function">
    <text evidence="13">Voltage-dependent rectifying anion channel that facilitates the translocation between chloroplast and cytoplasm of phosphorylated carbohydrates such as triosephosphate, 3-phosphoglycerate and inorganic phosphate (Pi) depending of ATP to triosephosphate ratio in the plastidial intermembrane space; in high triosephosphate/ATP conditions (e.g. photosynthesis), export of triosphosphate from chloroplast (outward rectifying channels), but in high ATP/triosephosphate conditions (e.g. dark phase), import of phosphosolutes (inward rectifying channels).</text>
</comment>
<evidence type="ECO:0000256" key="1">
    <source>
        <dbReference type="ARBA" id="ARBA00004396"/>
    </source>
</evidence>
<evidence type="ECO:0000256" key="12">
    <source>
        <dbReference type="ARBA" id="ARBA00023136"/>
    </source>
</evidence>
<keyword evidence="6" id="KW-0150">Chloroplast</keyword>
<dbReference type="PANTHER" id="PTHR35993">
    <property type="entry name" value="OUTER ENVELOPE PORE PROTEIN 21B, CHLOROPLASTIC"/>
    <property type="match status" value="1"/>
</dbReference>
<protein>
    <submittedName>
        <fullName evidence="14">Outer envelope pore protein 21B, chloroplastic</fullName>
    </submittedName>
</protein>
<name>A0A0K9PFP3_ZOSMR</name>
<dbReference type="GO" id="GO:0034426">
    <property type="term" value="C:etioplast membrane"/>
    <property type="evidence" value="ECO:0007669"/>
    <property type="project" value="UniProtKB-SubCell"/>
</dbReference>
<dbReference type="OMA" id="FMMSASE"/>
<keyword evidence="9" id="KW-1002">Plastid outer membrane</keyword>
<dbReference type="OrthoDB" id="503907at2759"/>
<accession>A0A0K9PFP3</accession>
<dbReference type="AlphaFoldDB" id="A0A0K9PFP3"/>
<evidence type="ECO:0000256" key="3">
    <source>
        <dbReference type="ARBA" id="ARBA00009945"/>
    </source>
</evidence>
<evidence type="ECO:0000256" key="13">
    <source>
        <dbReference type="ARBA" id="ARBA00024941"/>
    </source>
</evidence>
<keyword evidence="8" id="KW-0812">Transmembrane</keyword>
<dbReference type="GO" id="GO:0009707">
    <property type="term" value="C:chloroplast outer membrane"/>
    <property type="evidence" value="ECO:0007669"/>
    <property type="project" value="UniProtKB-SubCell"/>
</dbReference>
<dbReference type="EMBL" id="LFYR01000889">
    <property type="protein sequence ID" value="KMZ67766.1"/>
    <property type="molecule type" value="Genomic_DNA"/>
</dbReference>
<gene>
    <name evidence="14" type="ORF">ZOSMA_25G01570</name>
</gene>